<dbReference type="GO" id="GO:0008270">
    <property type="term" value="F:zinc ion binding"/>
    <property type="evidence" value="ECO:0007669"/>
    <property type="project" value="UniProtKB-KW"/>
</dbReference>
<evidence type="ECO:0000256" key="2">
    <source>
        <dbReference type="ARBA" id="ARBA00022737"/>
    </source>
</evidence>
<feature type="region of interest" description="Disordered" evidence="6">
    <location>
        <begin position="229"/>
        <end position="270"/>
    </location>
</feature>
<evidence type="ECO:0000256" key="5">
    <source>
        <dbReference type="PROSITE-ProRule" id="PRU00042"/>
    </source>
</evidence>
<proteinExistence type="predicted"/>
<keyword evidence="4" id="KW-0862">Zinc</keyword>
<evidence type="ECO:0000313" key="8">
    <source>
        <dbReference type="EMBL" id="TRY80635.1"/>
    </source>
</evidence>
<feature type="domain" description="C2H2-type" evidence="7">
    <location>
        <begin position="276"/>
        <end position="304"/>
    </location>
</feature>
<dbReference type="InterPro" id="IPR013087">
    <property type="entry name" value="Znf_C2H2_type"/>
</dbReference>
<keyword evidence="2" id="KW-0677">Repeat</keyword>
<keyword evidence="9" id="KW-1185">Reference proteome</keyword>
<dbReference type="PANTHER" id="PTHR24379">
    <property type="entry name" value="KRAB AND ZINC FINGER DOMAIN-CONTAINING"/>
    <property type="match status" value="1"/>
</dbReference>
<evidence type="ECO:0000256" key="6">
    <source>
        <dbReference type="SAM" id="MobiDB-lite"/>
    </source>
</evidence>
<name>A0A553PSH7_TIGCA</name>
<keyword evidence="3 5" id="KW-0863">Zinc-finger</keyword>
<dbReference type="SMART" id="SM00355">
    <property type="entry name" value="ZnF_C2H2"/>
    <property type="match status" value="5"/>
</dbReference>
<comment type="caution">
    <text evidence="8">The sequence shown here is derived from an EMBL/GenBank/DDBJ whole genome shotgun (WGS) entry which is preliminary data.</text>
</comment>
<protein>
    <recommendedName>
        <fullName evidence="7">C2H2-type domain-containing protein</fullName>
    </recommendedName>
</protein>
<organism evidence="8 9">
    <name type="scientific">Tigriopus californicus</name>
    <name type="common">Marine copepod</name>
    <dbReference type="NCBI Taxonomy" id="6832"/>
    <lineage>
        <taxon>Eukaryota</taxon>
        <taxon>Metazoa</taxon>
        <taxon>Ecdysozoa</taxon>
        <taxon>Arthropoda</taxon>
        <taxon>Crustacea</taxon>
        <taxon>Multicrustacea</taxon>
        <taxon>Hexanauplia</taxon>
        <taxon>Copepoda</taxon>
        <taxon>Harpacticoida</taxon>
        <taxon>Harpacticidae</taxon>
        <taxon>Tigriopus</taxon>
    </lineage>
</organism>
<feature type="compositionally biased region" description="Acidic residues" evidence="6">
    <location>
        <begin position="252"/>
        <end position="267"/>
    </location>
</feature>
<evidence type="ECO:0000256" key="3">
    <source>
        <dbReference type="ARBA" id="ARBA00022771"/>
    </source>
</evidence>
<keyword evidence="1" id="KW-0479">Metal-binding</keyword>
<dbReference type="PANTHER" id="PTHR24379:SF121">
    <property type="entry name" value="C2H2-TYPE DOMAIN-CONTAINING PROTEIN"/>
    <property type="match status" value="1"/>
</dbReference>
<dbReference type="STRING" id="6832.A0A553PSH7"/>
<dbReference type="PROSITE" id="PS00028">
    <property type="entry name" value="ZINC_FINGER_C2H2_1"/>
    <property type="match status" value="1"/>
</dbReference>
<reference evidence="8 9" key="1">
    <citation type="journal article" date="2018" name="Nat. Ecol. Evol.">
        <title>Genomic signatures of mitonuclear coevolution across populations of Tigriopus californicus.</title>
        <authorList>
            <person name="Barreto F.S."/>
            <person name="Watson E.T."/>
            <person name="Lima T.G."/>
            <person name="Willett C.S."/>
            <person name="Edmands S."/>
            <person name="Li W."/>
            <person name="Burton R.S."/>
        </authorList>
    </citation>
    <scope>NUCLEOTIDE SEQUENCE [LARGE SCALE GENOMIC DNA]</scope>
    <source>
        <strain evidence="8 9">San Diego</strain>
    </source>
</reference>
<feature type="compositionally biased region" description="Basic and acidic residues" evidence="6">
    <location>
        <begin position="316"/>
        <end position="327"/>
    </location>
</feature>
<feature type="compositionally biased region" description="Basic residues" evidence="6">
    <location>
        <begin position="351"/>
        <end position="365"/>
    </location>
</feature>
<accession>A0A553PSH7</accession>
<dbReference type="AlphaFoldDB" id="A0A553PSH7"/>
<dbReference type="EMBL" id="VCGU01000001">
    <property type="protein sequence ID" value="TRY80635.1"/>
    <property type="molecule type" value="Genomic_DNA"/>
</dbReference>
<evidence type="ECO:0000259" key="7">
    <source>
        <dbReference type="PROSITE" id="PS50157"/>
    </source>
</evidence>
<feature type="compositionally biased region" description="Basic and acidic residues" evidence="6">
    <location>
        <begin position="337"/>
        <end position="350"/>
    </location>
</feature>
<feature type="region of interest" description="Disordered" evidence="6">
    <location>
        <begin position="309"/>
        <end position="389"/>
    </location>
</feature>
<evidence type="ECO:0000256" key="1">
    <source>
        <dbReference type="ARBA" id="ARBA00022723"/>
    </source>
</evidence>
<gene>
    <name evidence="8" type="ORF">TCAL_14467</name>
</gene>
<dbReference type="Gene3D" id="3.30.160.60">
    <property type="entry name" value="Classic Zinc Finger"/>
    <property type="match status" value="1"/>
</dbReference>
<dbReference type="PROSITE" id="PS50157">
    <property type="entry name" value="ZINC_FINGER_C2H2_2"/>
    <property type="match status" value="1"/>
</dbReference>
<dbReference type="Proteomes" id="UP000318571">
    <property type="component" value="Chromosome 12"/>
</dbReference>
<evidence type="ECO:0000313" key="9">
    <source>
        <dbReference type="Proteomes" id="UP000318571"/>
    </source>
</evidence>
<sequence length="538" mass="60346">MIPQVAPPTPSALVVAHKSAPPVTMMVAPLSAPHPEQNSTGRDGKDPYKKFEALIAQHYPDPTTAPRILEPEPGLYRCSFCSSSKSGCKFNIWTHIKSIHLKLKDFQCAFCSFQASRKYSLDTHFRKAHLKLNGNFIPCPSCEFKSTSLNLFITHTEKIHGLANLVRLETSREDPTVRRQLEDIIQFRTSSGHRNKDSFLVDYMRKLLGSPSPEGGGPLPKRQRLMKEPLAPPHPRRKSSVKAAKIKPTGSSDEESDPLDGDNDDELDPRQGTRCYICPRCQRAFISSTLLAGHLVGAHGFEQHAAQRVGLQPENRQLRRPLDESGSLRRSPRKAILTREPRLILEDINKPRRVPHSTARRRPGPKSRTQVPSALQGPSGPPPMVAKKSIPLPADVSVPFVAKKSVPCHPPDDPPASHAPEESWLDEAIHNTMDMSLEHLNALADTFEDDSGNNNLLEDSEHGVFKENIPKQPKVKWHRKTHYECYYCDYRSLKMNEFTLHFNETHRSQVLADTAPFRKPPKGAAEVATSYVVNFENM</sequence>
<evidence type="ECO:0000256" key="4">
    <source>
        <dbReference type="ARBA" id="ARBA00022833"/>
    </source>
</evidence>